<dbReference type="GO" id="GO:0003677">
    <property type="term" value="F:DNA binding"/>
    <property type="evidence" value="ECO:0007669"/>
    <property type="project" value="InterPro"/>
</dbReference>
<dbReference type="AlphaFoldDB" id="A0A1C5HNZ9"/>
<dbReference type="RefSeq" id="WP_088975285.1">
    <property type="nucleotide sequence ID" value="NZ_LT607753.1"/>
</dbReference>
<keyword evidence="3" id="KW-1185">Reference proteome</keyword>
<name>A0A1C5HNZ9_9ACTN</name>
<evidence type="ECO:0000313" key="3">
    <source>
        <dbReference type="Proteomes" id="UP000198215"/>
    </source>
</evidence>
<proteinExistence type="predicted"/>
<dbReference type="InterPro" id="IPR043917">
    <property type="entry name" value="DUF5753"/>
</dbReference>
<dbReference type="OrthoDB" id="3458445at2"/>
<organism evidence="2 3">
    <name type="scientific">Micromonospora coxensis</name>
    <dbReference type="NCBI Taxonomy" id="356852"/>
    <lineage>
        <taxon>Bacteria</taxon>
        <taxon>Bacillati</taxon>
        <taxon>Actinomycetota</taxon>
        <taxon>Actinomycetes</taxon>
        <taxon>Micromonosporales</taxon>
        <taxon>Micromonosporaceae</taxon>
        <taxon>Micromonospora</taxon>
    </lineage>
</organism>
<dbReference type="Pfam" id="PF13560">
    <property type="entry name" value="HTH_31"/>
    <property type="match status" value="1"/>
</dbReference>
<evidence type="ECO:0000313" key="2">
    <source>
        <dbReference type="EMBL" id="SCG47321.1"/>
    </source>
</evidence>
<dbReference type="CDD" id="cd00093">
    <property type="entry name" value="HTH_XRE"/>
    <property type="match status" value="1"/>
</dbReference>
<dbReference type="SUPFAM" id="SSF47413">
    <property type="entry name" value="lambda repressor-like DNA-binding domains"/>
    <property type="match status" value="1"/>
</dbReference>
<reference evidence="3" key="1">
    <citation type="submission" date="2016-06" db="EMBL/GenBank/DDBJ databases">
        <authorList>
            <person name="Varghese N."/>
            <person name="Submissions Spin"/>
        </authorList>
    </citation>
    <scope>NUCLEOTIDE SEQUENCE [LARGE SCALE GENOMIC DNA]</scope>
    <source>
        <strain evidence="3">DSM 45161</strain>
    </source>
</reference>
<dbReference type="Gene3D" id="1.10.260.40">
    <property type="entry name" value="lambda repressor-like DNA-binding domains"/>
    <property type="match status" value="1"/>
</dbReference>
<dbReference type="InterPro" id="IPR001387">
    <property type="entry name" value="Cro/C1-type_HTH"/>
</dbReference>
<feature type="domain" description="DUF5753" evidence="1">
    <location>
        <begin position="102"/>
        <end position="284"/>
    </location>
</feature>
<gene>
    <name evidence="2" type="ORF">GA0070614_1537</name>
</gene>
<accession>A0A1C5HNZ9</accession>
<dbReference type="InterPro" id="IPR010982">
    <property type="entry name" value="Lambda_DNA-bd_dom_sf"/>
</dbReference>
<protein>
    <submittedName>
        <fullName evidence="2">Helix-turn-helix domain-containing protein</fullName>
    </submittedName>
</protein>
<sequence>MVAVTEIGSTVPRRELGRLLRQTREQAGIGLEAAAADLEWSRAKMYRIEAGQTPVRALDVDQMCRLYQAAPELTEVLVSLAKESKSKGWYHAYGEVIPRWFQLYVGLESAASRIRTYEHALVPGLLQTPEYATEIARHRPGATDDDIAKLVDLRVERQRVLSRKRPVPPVFEAILDEALLHKRVPAMTGQIDKLLAASGEPNITLRVLPLATELSRACVAGSFVILDFPTKGARSAEPTTVYKEGLSGALYLDRVEEVREYAQEWGKLAARALGVEESRELMREIRERRHG</sequence>
<evidence type="ECO:0000259" key="1">
    <source>
        <dbReference type="Pfam" id="PF19054"/>
    </source>
</evidence>
<dbReference type="EMBL" id="LT607753">
    <property type="protein sequence ID" value="SCG47321.1"/>
    <property type="molecule type" value="Genomic_DNA"/>
</dbReference>
<dbReference type="Pfam" id="PF19054">
    <property type="entry name" value="DUF5753"/>
    <property type="match status" value="1"/>
</dbReference>
<dbReference type="Proteomes" id="UP000198215">
    <property type="component" value="Chromosome I"/>
</dbReference>